<feature type="chain" id="PRO_5047084391" evidence="1">
    <location>
        <begin position="23"/>
        <end position="273"/>
    </location>
</feature>
<accession>A0ABP7WSD3</accession>
<reference evidence="3" key="1">
    <citation type="journal article" date="2019" name="Int. J. Syst. Evol. Microbiol.">
        <title>The Global Catalogue of Microorganisms (GCM) 10K type strain sequencing project: providing services to taxonomists for standard genome sequencing and annotation.</title>
        <authorList>
            <consortium name="The Broad Institute Genomics Platform"/>
            <consortium name="The Broad Institute Genome Sequencing Center for Infectious Disease"/>
            <person name="Wu L."/>
            <person name="Ma J."/>
        </authorList>
    </citation>
    <scope>NUCLEOTIDE SEQUENCE [LARGE SCALE GENOMIC DNA]</scope>
    <source>
        <strain evidence="3">JCM 17304</strain>
    </source>
</reference>
<sequence length="273" mass="30139">MTMRNSVLIISIVLAASLTANAADWIEIDNFENTQGIQVWSLADPDNQTQPRVETPQITEIRTDVATGNRYMIKKPAADGVVGNRKALSSRPLPVAVKVGETYTFYTRVSVEYFPNNHSFGLSNKTASEIAELNYDAFEAMIRITDKAESNGIQNTGALMVSKGFKQYANIIDPVTGESARQMQTDTWYEMWYVVNNAPADDGGQTFDLYLRGGEFPRQQKVFTGADFRMARAEPLISFMAICNTGPVDAPYGNGGVRYDDIYMSPGVNLATP</sequence>
<proteinExistence type="predicted"/>
<comment type="caution">
    <text evidence="2">The sequence shown here is derived from an EMBL/GenBank/DDBJ whole genome shotgun (WGS) entry which is preliminary data.</text>
</comment>
<evidence type="ECO:0000256" key="1">
    <source>
        <dbReference type="SAM" id="SignalP"/>
    </source>
</evidence>
<gene>
    <name evidence="2" type="ORF">GCM10022414_19790</name>
</gene>
<evidence type="ECO:0000313" key="2">
    <source>
        <dbReference type="EMBL" id="GAA4095630.1"/>
    </source>
</evidence>
<dbReference type="EMBL" id="BAABDM010000003">
    <property type="protein sequence ID" value="GAA4095630.1"/>
    <property type="molecule type" value="Genomic_DNA"/>
</dbReference>
<dbReference type="Proteomes" id="UP001500392">
    <property type="component" value="Unassembled WGS sequence"/>
</dbReference>
<protein>
    <submittedName>
        <fullName evidence="2">Uncharacterized protein</fullName>
    </submittedName>
</protein>
<keyword evidence="3" id="KW-1185">Reference proteome</keyword>
<name>A0ABP7WSD3_9GAMM</name>
<organism evidence="2 3">
    <name type="scientific">Zhongshania borealis</name>
    <dbReference type="NCBI Taxonomy" id="889488"/>
    <lineage>
        <taxon>Bacteria</taxon>
        <taxon>Pseudomonadati</taxon>
        <taxon>Pseudomonadota</taxon>
        <taxon>Gammaproteobacteria</taxon>
        <taxon>Cellvibrionales</taxon>
        <taxon>Spongiibacteraceae</taxon>
        <taxon>Zhongshania</taxon>
    </lineage>
</organism>
<feature type="signal peptide" evidence="1">
    <location>
        <begin position="1"/>
        <end position="22"/>
    </location>
</feature>
<keyword evidence="1" id="KW-0732">Signal</keyword>
<evidence type="ECO:0000313" key="3">
    <source>
        <dbReference type="Proteomes" id="UP001500392"/>
    </source>
</evidence>
<dbReference type="RefSeq" id="WP_344935302.1">
    <property type="nucleotide sequence ID" value="NZ_BAABDM010000003.1"/>
</dbReference>